<dbReference type="Pfam" id="PF13424">
    <property type="entry name" value="TPR_12"/>
    <property type="match status" value="4"/>
</dbReference>
<dbReference type="InterPro" id="IPR011990">
    <property type="entry name" value="TPR-like_helical_dom_sf"/>
</dbReference>
<evidence type="ECO:0000313" key="4">
    <source>
        <dbReference type="EMBL" id="MBD3327239.1"/>
    </source>
</evidence>
<protein>
    <submittedName>
        <fullName evidence="4">Tetratricopeptide repeat protein</fullName>
    </submittedName>
</protein>
<dbReference type="EMBL" id="WJJP01000711">
    <property type="protein sequence ID" value="MBD3327239.1"/>
    <property type="molecule type" value="Genomic_DNA"/>
</dbReference>
<evidence type="ECO:0000256" key="1">
    <source>
        <dbReference type="PROSITE-ProRule" id="PRU00339"/>
    </source>
</evidence>
<evidence type="ECO:0000313" key="5">
    <source>
        <dbReference type="Proteomes" id="UP000649604"/>
    </source>
</evidence>
<feature type="repeat" description="TPR" evidence="1">
    <location>
        <begin position="248"/>
        <end position="281"/>
    </location>
</feature>
<evidence type="ECO:0000259" key="3">
    <source>
        <dbReference type="Pfam" id="PF12770"/>
    </source>
</evidence>
<dbReference type="SUPFAM" id="SSF48452">
    <property type="entry name" value="TPR-like"/>
    <property type="match status" value="3"/>
</dbReference>
<dbReference type="Gene3D" id="1.25.40.10">
    <property type="entry name" value="Tetratricopeptide repeat domain"/>
    <property type="match status" value="2"/>
</dbReference>
<dbReference type="Pfam" id="PF13374">
    <property type="entry name" value="TPR_10"/>
    <property type="match status" value="1"/>
</dbReference>
<feature type="signal peptide" evidence="2">
    <location>
        <begin position="1"/>
        <end position="21"/>
    </location>
</feature>
<organism evidence="4 5">
    <name type="scientific">candidate division KSB3 bacterium</name>
    <dbReference type="NCBI Taxonomy" id="2044937"/>
    <lineage>
        <taxon>Bacteria</taxon>
        <taxon>candidate division KSB3</taxon>
    </lineage>
</organism>
<dbReference type="SMART" id="SM00028">
    <property type="entry name" value="TPR"/>
    <property type="match status" value="11"/>
</dbReference>
<feature type="chain" id="PRO_5038702023" evidence="2">
    <location>
        <begin position="22"/>
        <end position="987"/>
    </location>
</feature>
<dbReference type="PANTHER" id="PTHR10098">
    <property type="entry name" value="RAPSYN-RELATED"/>
    <property type="match status" value="1"/>
</dbReference>
<comment type="caution">
    <text evidence="4">The sequence shown here is derived from an EMBL/GenBank/DDBJ whole genome shotgun (WGS) entry which is preliminary data.</text>
</comment>
<dbReference type="AlphaFoldDB" id="A0A9D5Q7U5"/>
<feature type="repeat" description="TPR" evidence="1">
    <location>
        <begin position="368"/>
        <end position="401"/>
    </location>
</feature>
<dbReference type="PROSITE" id="PS50005">
    <property type="entry name" value="TPR"/>
    <property type="match status" value="6"/>
</dbReference>
<feature type="repeat" description="TPR" evidence="1">
    <location>
        <begin position="128"/>
        <end position="161"/>
    </location>
</feature>
<dbReference type="PROSITE" id="PS50293">
    <property type="entry name" value="TPR_REGION"/>
    <property type="match status" value="2"/>
</dbReference>
<dbReference type="Proteomes" id="UP000649604">
    <property type="component" value="Unassembled WGS sequence"/>
</dbReference>
<keyword evidence="1" id="KW-0802">TPR repeat</keyword>
<reference evidence="4" key="1">
    <citation type="submission" date="2019-11" db="EMBL/GenBank/DDBJ databases">
        <title>Microbial mats filling the niche in hypersaline microbial mats.</title>
        <authorList>
            <person name="Wong H.L."/>
            <person name="Macleod F.I."/>
            <person name="White R.A. III"/>
            <person name="Burns B.P."/>
        </authorList>
    </citation>
    <scope>NUCLEOTIDE SEQUENCE</scope>
    <source>
        <strain evidence="4">Rbin_158</strain>
    </source>
</reference>
<sequence length="987" mass="112675">MTDRRFRVLLMLLSAFSVALCAEPAPTEAALVFAIAQQKDAEAGLTEAEQAVQQAKELNRAGQYREALTHYSRALAYFQAAHMLAREADVTSDMAVIYRKLGDHDHSLELQQHAAAIYAKQGDRANQAKALRRIGVLYRHAGNFSQAIAYQEEALDLLKQIDDQEGIAQILTNLGIVYSELGRLQDAQRYFEHALAIQTRLHDQEGMAYTLGNLGQLFLYLGESQQALHYLQQSLQIKQRLSDRRGEANTYLNTGTAYRNLGDFQQALTFYYTALDIYKRLNEQDGQAAALGNIGFTYEQLGEIERAKEFQVQSLALKKRRGTPLQVSIALTNLASLAIKQQQFSDANAYLQEALSLAKAHTSIFAQANIYSQIGVLHLQQQHYEAALASFSRSLEFYQQIGSQKGVLEALELIGQVYLQQQAYPTARRYYEQALPLAQELTDMNVLWLVHYRLGEIALHDGQQKQAISHFHDSITTLEQMRSSLKIPELRRLVMPKHLNPYTQMIRLLLQQGDYEDALFYLERFKARTLLEIVAYSEPQLHQVPELLREEQYLAARIRFLHDRLASSFPDKDPIAASQEIQQELDQAKEHYEQLLLRIKLRYPEYYHLKIVDAQEIQQLMSTAQSLLDDEVALVEYFLDETTIHIWIIDREQIHYTASPIPHHKVLESVLQFRQTLRNADSMETFVPLYNLYTWLLAPVEPFLEGKTVVGIVPFQILHFLPFSALLTAPFSPTDLPQASLPQYFIDQYAVFSLPSLSVLPFVRSRTRQNVRLSQTSSQQDFLGIGNATDNLPGAEEEINTIRAYFPEATTYTGDQATKQRLFDEARQYTIVHLATHGVFDKQHPLFSYLELSSDTHLYAREIFGLPLRSTLVTLSGCETLLPQHIDVDDIDTLVSGDELVGFVRAFMYAGTPSILSSLWKVGDQPTQLLMRAFYQQVMTRGKAKALQHASRQMMQRTLQIGRRKTRELWLGHPVFWASFVLIGDWK</sequence>
<dbReference type="InterPro" id="IPR024983">
    <property type="entry name" value="CHAT_dom"/>
</dbReference>
<dbReference type="InterPro" id="IPR019734">
    <property type="entry name" value="TPR_rpt"/>
</dbReference>
<dbReference type="PANTHER" id="PTHR10098:SF108">
    <property type="entry name" value="TETRATRICOPEPTIDE REPEAT PROTEIN 28"/>
    <property type="match status" value="1"/>
</dbReference>
<name>A0A9D5Q7U5_9BACT</name>
<feature type="repeat" description="TPR" evidence="1">
    <location>
        <begin position="408"/>
        <end position="441"/>
    </location>
</feature>
<proteinExistence type="predicted"/>
<accession>A0A9D5Q7U5</accession>
<gene>
    <name evidence="4" type="ORF">GF339_21815</name>
</gene>
<evidence type="ECO:0000256" key="2">
    <source>
        <dbReference type="SAM" id="SignalP"/>
    </source>
</evidence>
<feature type="repeat" description="TPR" evidence="1">
    <location>
        <begin position="208"/>
        <end position="241"/>
    </location>
</feature>
<dbReference type="Pfam" id="PF12770">
    <property type="entry name" value="CHAT"/>
    <property type="match status" value="1"/>
</dbReference>
<feature type="repeat" description="TPR" evidence="1">
    <location>
        <begin position="168"/>
        <end position="201"/>
    </location>
</feature>
<feature type="domain" description="CHAT" evidence="3">
    <location>
        <begin position="689"/>
        <end position="985"/>
    </location>
</feature>
<keyword evidence="2" id="KW-0732">Signal</keyword>